<organism evidence="1">
    <name type="scientific">uncultured bacterium</name>
    <name type="common">gcode 4</name>
    <dbReference type="NCBI Taxonomy" id="1234023"/>
    <lineage>
        <taxon>Bacteria</taxon>
        <taxon>environmental samples</taxon>
    </lineage>
</organism>
<sequence length="131" mass="16188">MQYTQNTNQLSIDFSETKKEEIYRPRLASRNHPVYHKEASSILNDRFNIKISYEWRSYLISWFYRIQKFKNFYASDFSWNEISSLKIEKVMHFQNNFYIRSFLTKKEEYRFQKIVENIISDFKNNPNLEIK</sequence>
<comment type="caution">
    <text evidence="1">The sequence shown here is derived from an EMBL/GenBank/DDBJ whole genome shotgun (WGS) entry which is preliminary data.</text>
</comment>
<name>K2F524_9BACT</name>
<protein>
    <submittedName>
        <fullName evidence="1">Uncharacterized protein</fullName>
    </submittedName>
</protein>
<accession>K2F524</accession>
<evidence type="ECO:0000313" key="1">
    <source>
        <dbReference type="EMBL" id="EKE26146.1"/>
    </source>
</evidence>
<proteinExistence type="predicted"/>
<reference evidence="1" key="1">
    <citation type="journal article" date="2012" name="Science">
        <title>Fermentation, hydrogen, and sulfur metabolism in multiple uncultivated bacterial phyla.</title>
        <authorList>
            <person name="Wrighton K.C."/>
            <person name="Thomas B.C."/>
            <person name="Sharon I."/>
            <person name="Miller C.S."/>
            <person name="Castelle C.J."/>
            <person name="VerBerkmoes N.C."/>
            <person name="Wilkins M.J."/>
            <person name="Hettich R.L."/>
            <person name="Lipton M.S."/>
            <person name="Williams K.H."/>
            <person name="Long P.E."/>
            <person name="Banfield J.F."/>
        </authorList>
    </citation>
    <scope>NUCLEOTIDE SEQUENCE [LARGE SCALE GENOMIC DNA]</scope>
</reference>
<dbReference type="EMBL" id="AMFJ01000925">
    <property type="protein sequence ID" value="EKE26146.1"/>
    <property type="molecule type" value="Genomic_DNA"/>
</dbReference>
<dbReference type="AlphaFoldDB" id="K2F524"/>
<gene>
    <name evidence="1" type="ORF">ACD_4C00409G0001</name>
</gene>